<dbReference type="Proteomes" id="UP001596500">
    <property type="component" value="Unassembled WGS sequence"/>
</dbReference>
<evidence type="ECO:0000313" key="1">
    <source>
        <dbReference type="EMBL" id="MFC7443427.1"/>
    </source>
</evidence>
<gene>
    <name evidence="1" type="ORF">ACFQNG_20425</name>
</gene>
<accession>A0ABW2RQZ7</accession>
<reference evidence="2" key="1">
    <citation type="journal article" date="2019" name="Int. J. Syst. Evol. Microbiol.">
        <title>The Global Catalogue of Microorganisms (GCM) 10K type strain sequencing project: providing services to taxonomists for standard genome sequencing and annotation.</title>
        <authorList>
            <consortium name="The Broad Institute Genomics Platform"/>
            <consortium name="The Broad Institute Genome Sequencing Center for Infectious Disease"/>
            <person name="Wu L."/>
            <person name="Ma J."/>
        </authorList>
    </citation>
    <scope>NUCLEOTIDE SEQUENCE [LARGE SCALE GENOMIC DNA]</scope>
    <source>
        <strain evidence="2">CGMCC 1.12942</strain>
    </source>
</reference>
<organism evidence="1 2">
    <name type="scientific">Laceyella putida</name>
    <dbReference type="NCBI Taxonomy" id="110101"/>
    <lineage>
        <taxon>Bacteria</taxon>
        <taxon>Bacillati</taxon>
        <taxon>Bacillota</taxon>
        <taxon>Bacilli</taxon>
        <taxon>Bacillales</taxon>
        <taxon>Thermoactinomycetaceae</taxon>
        <taxon>Laceyella</taxon>
    </lineage>
</organism>
<comment type="caution">
    <text evidence="1">The sequence shown here is derived from an EMBL/GenBank/DDBJ whole genome shotgun (WGS) entry which is preliminary data.</text>
</comment>
<keyword evidence="2" id="KW-1185">Reference proteome</keyword>
<sequence length="73" mass="8755">MSTTIRNDIQLHLCQAINQVNQIGKCYGIQEQELRQLQFSLYRILEILDQPRMMERVTQVKKDQYQFFMMNSG</sequence>
<evidence type="ECO:0008006" key="3">
    <source>
        <dbReference type="Google" id="ProtNLM"/>
    </source>
</evidence>
<dbReference type="EMBL" id="JBHTBW010000087">
    <property type="protein sequence ID" value="MFC7443427.1"/>
    <property type="molecule type" value="Genomic_DNA"/>
</dbReference>
<protein>
    <recommendedName>
        <fullName evidence="3">Spo0E like sporulation regulatory protein</fullName>
    </recommendedName>
</protein>
<proteinExistence type="predicted"/>
<name>A0ABW2RQZ7_9BACL</name>
<evidence type="ECO:0000313" key="2">
    <source>
        <dbReference type="Proteomes" id="UP001596500"/>
    </source>
</evidence>
<dbReference type="RefSeq" id="WP_379867759.1">
    <property type="nucleotide sequence ID" value="NZ_JBHTBW010000087.1"/>
</dbReference>